<dbReference type="InterPro" id="IPR008271">
    <property type="entry name" value="Ser/Thr_kinase_AS"/>
</dbReference>
<feature type="domain" description="Protein kinase" evidence="8">
    <location>
        <begin position="534"/>
        <end position="817"/>
    </location>
</feature>
<organism evidence="9 10">
    <name type="scientific">Emydomyces testavorans</name>
    <dbReference type="NCBI Taxonomy" id="2070801"/>
    <lineage>
        <taxon>Eukaryota</taxon>
        <taxon>Fungi</taxon>
        <taxon>Dikarya</taxon>
        <taxon>Ascomycota</taxon>
        <taxon>Pezizomycotina</taxon>
        <taxon>Eurotiomycetes</taxon>
        <taxon>Eurotiomycetidae</taxon>
        <taxon>Onygenales</taxon>
        <taxon>Nannizziopsiaceae</taxon>
        <taxon>Emydomyces</taxon>
    </lineage>
</organism>
<feature type="region of interest" description="Disordered" evidence="7">
    <location>
        <begin position="466"/>
        <end position="500"/>
    </location>
</feature>
<feature type="compositionally biased region" description="Low complexity" evidence="7">
    <location>
        <begin position="207"/>
        <end position="217"/>
    </location>
</feature>
<dbReference type="PROSITE" id="PS00107">
    <property type="entry name" value="PROTEIN_KINASE_ATP"/>
    <property type="match status" value="1"/>
</dbReference>
<dbReference type="GO" id="GO:0000776">
    <property type="term" value="C:kinetochore"/>
    <property type="evidence" value="ECO:0007669"/>
    <property type="project" value="TreeGrafter"/>
</dbReference>
<dbReference type="AlphaFoldDB" id="A0AAF0DKM5"/>
<dbReference type="CDD" id="cd14131">
    <property type="entry name" value="PKc_Mps1"/>
    <property type="match status" value="1"/>
</dbReference>
<dbReference type="PANTHER" id="PTHR22974:SF21">
    <property type="entry name" value="DUAL SPECIFICITY PROTEIN KINASE TTK"/>
    <property type="match status" value="1"/>
</dbReference>
<dbReference type="GO" id="GO:0034501">
    <property type="term" value="P:protein localization to kinetochore"/>
    <property type="evidence" value="ECO:0007669"/>
    <property type="project" value="TreeGrafter"/>
</dbReference>
<evidence type="ECO:0000256" key="3">
    <source>
        <dbReference type="ARBA" id="ARBA00022741"/>
    </source>
</evidence>
<accession>A0AAF0DKM5</accession>
<dbReference type="PROSITE" id="PS00108">
    <property type="entry name" value="PROTEIN_KINASE_ST"/>
    <property type="match status" value="1"/>
</dbReference>
<dbReference type="GO" id="GO:0005634">
    <property type="term" value="C:nucleus"/>
    <property type="evidence" value="ECO:0007669"/>
    <property type="project" value="TreeGrafter"/>
</dbReference>
<feature type="region of interest" description="Disordered" evidence="7">
    <location>
        <begin position="1"/>
        <end position="32"/>
    </location>
</feature>
<dbReference type="FunFam" id="1.10.510.10:FF:000377">
    <property type="entry name" value="Checkpoint protein kinase"/>
    <property type="match status" value="1"/>
</dbReference>
<dbReference type="EMBL" id="CP120629">
    <property type="protein sequence ID" value="WEW60004.1"/>
    <property type="molecule type" value="Genomic_DNA"/>
</dbReference>
<reference evidence="9" key="1">
    <citation type="submission" date="2023-03" db="EMBL/GenBank/DDBJ databases">
        <title>Emydomyces testavorans Genome Sequence.</title>
        <authorList>
            <person name="Hoyer L."/>
        </authorList>
    </citation>
    <scope>NUCLEOTIDE SEQUENCE</scope>
    <source>
        <strain evidence="9">16-2883</strain>
    </source>
</reference>
<dbReference type="SUPFAM" id="SSF56112">
    <property type="entry name" value="Protein kinase-like (PK-like)"/>
    <property type="match status" value="1"/>
</dbReference>
<evidence type="ECO:0000256" key="2">
    <source>
        <dbReference type="ARBA" id="ARBA00022679"/>
    </source>
</evidence>
<dbReference type="PROSITE" id="PS50011">
    <property type="entry name" value="PROTEIN_KINASE_DOM"/>
    <property type="match status" value="1"/>
</dbReference>
<dbReference type="Pfam" id="PF00069">
    <property type="entry name" value="Pkinase"/>
    <property type="match status" value="1"/>
</dbReference>
<evidence type="ECO:0000313" key="9">
    <source>
        <dbReference type="EMBL" id="WEW60004.1"/>
    </source>
</evidence>
<dbReference type="Gene3D" id="1.10.510.10">
    <property type="entry name" value="Transferase(Phosphotransferase) domain 1"/>
    <property type="match status" value="1"/>
</dbReference>
<feature type="region of interest" description="Disordered" evidence="7">
    <location>
        <begin position="93"/>
        <end position="187"/>
    </location>
</feature>
<dbReference type="InterPro" id="IPR017441">
    <property type="entry name" value="Protein_kinase_ATP_BS"/>
</dbReference>
<dbReference type="InterPro" id="IPR000719">
    <property type="entry name" value="Prot_kinase_dom"/>
</dbReference>
<sequence length="875" mass="95798">MALHGSPTPFPSAQRSASYNPRPASIHDLHRRTVSRQIAHDGSPNGVFAESGNRVLGGMARSRTFSAMGDSSDDDDFPEPIKFSASVKALLGEDASGLDTSPRRGNRDGLQDGEKYRRNVGPLREKQVRIASPSLSPARGEHGGRSPSLRIVRVVAGAERRRSSKSLGRENSFVSGREESGDGVLEGNREDFITPALRTRSVRIVTASRSTTRSPSALIPSANGGTSSDASRIEERSLLEDGARRGLDEKSYVRAGMGTLPRTRGDVETGVHGSLRVKRVGKLSGSFLNGPARRGVLRRQSDEEPRVEHNEESLLDTGSHNRHEEAQEQASQMGDSLVRNYPRFERRQESPQLSDSNGAVPSTKSSQSPQSLPIRERSLRRSGSARALKNGSPLSSHQFKSTTGSGGGGSPRSNANVRPVSLVPPPPELPSKHDQENDPPSTFKRAKPFGYGLLDKVDKVSVLYDDDKDADKPAPETMSPRKPLGKMSNNTPHRAAPAPPPKMGALETVAAVSGTATSQSKRKRAQISINRKGYTRLGCIGRGGSARVYRVMAEDCKIYALKRVNLENVDSLALAGYKGEIDLLKRLQNVERVVRLHDWEINEEKHALSLLMEIGESDLDRLIKRKLNIENAAFDPVFTRFYWKEMLECVQAVHDYDIVHSDLKPANFLLVDGKLKLIDFGIANTIQDHTVNVHREQQVGTPNFMAPEALIDCNAALGLPATAGRMMKLGKPSDVWSLGCILYRMVYGRPPFGHLAKPLECIMAIPNPKVAINFPSVGVGNVPVPPALVRTLKGCLQRDQTLRPTIRQLLSHNDPFLYPETHLEGTVPITQEMLGRILSNVVNHCRSRGPPTEEELAGWPAGFFARIKAALEDEQ</sequence>
<dbReference type="EC" id="2.7.12.1" evidence="9"/>
<evidence type="ECO:0000256" key="7">
    <source>
        <dbReference type="SAM" id="MobiDB-lite"/>
    </source>
</evidence>
<evidence type="ECO:0000259" key="8">
    <source>
        <dbReference type="PROSITE" id="PS50011"/>
    </source>
</evidence>
<keyword evidence="1" id="KW-0723">Serine/threonine-protein kinase</keyword>
<keyword evidence="4 9" id="KW-0418">Kinase</keyword>
<name>A0AAF0DKM5_9EURO</name>
<dbReference type="GO" id="GO:0005524">
    <property type="term" value="F:ATP binding"/>
    <property type="evidence" value="ECO:0007669"/>
    <property type="project" value="UniProtKB-UniRule"/>
</dbReference>
<evidence type="ECO:0000256" key="6">
    <source>
        <dbReference type="PROSITE-ProRule" id="PRU10141"/>
    </source>
</evidence>
<keyword evidence="5 6" id="KW-0067">ATP-binding</keyword>
<keyword evidence="10" id="KW-1185">Reference proteome</keyword>
<evidence type="ECO:0000256" key="5">
    <source>
        <dbReference type="ARBA" id="ARBA00022840"/>
    </source>
</evidence>
<feature type="region of interest" description="Disordered" evidence="7">
    <location>
        <begin position="207"/>
        <end position="233"/>
    </location>
</feature>
<gene>
    <name evidence="9" type="ORF">PRK78_005486</name>
</gene>
<keyword evidence="2 9" id="KW-0808">Transferase</keyword>
<protein>
    <submittedName>
        <fullName evidence="9">Mps1 family protein kinase</fullName>
        <ecNumber evidence="9">2.7.12.1</ecNumber>
    </submittedName>
</protein>
<dbReference type="InterPro" id="IPR011009">
    <property type="entry name" value="Kinase-like_dom_sf"/>
</dbReference>
<feature type="compositionally biased region" description="Basic and acidic residues" evidence="7">
    <location>
        <begin position="101"/>
        <end position="128"/>
    </location>
</feature>
<dbReference type="GO" id="GO:0004712">
    <property type="term" value="F:protein serine/threonine/tyrosine kinase activity"/>
    <property type="evidence" value="ECO:0007669"/>
    <property type="project" value="UniProtKB-EC"/>
</dbReference>
<evidence type="ECO:0000256" key="4">
    <source>
        <dbReference type="ARBA" id="ARBA00022777"/>
    </source>
</evidence>
<proteinExistence type="predicted"/>
<dbReference type="SMART" id="SM00220">
    <property type="entry name" value="S_TKc"/>
    <property type="match status" value="1"/>
</dbReference>
<feature type="compositionally biased region" description="Basic and acidic residues" evidence="7">
    <location>
        <begin position="299"/>
        <end position="312"/>
    </location>
</feature>
<feature type="compositionally biased region" description="Polar residues" evidence="7">
    <location>
        <begin position="350"/>
        <end position="371"/>
    </location>
</feature>
<dbReference type="FunFam" id="3.30.200.20:FF:000131">
    <property type="entry name" value="Dual specificity protein kinase TTK"/>
    <property type="match status" value="1"/>
</dbReference>
<dbReference type="GO" id="GO:0007094">
    <property type="term" value="P:mitotic spindle assembly checkpoint signaling"/>
    <property type="evidence" value="ECO:0007669"/>
    <property type="project" value="TreeGrafter"/>
</dbReference>
<dbReference type="GO" id="GO:0098813">
    <property type="term" value="P:nuclear chromosome segregation"/>
    <property type="evidence" value="ECO:0007669"/>
    <property type="project" value="UniProtKB-ARBA"/>
</dbReference>
<keyword evidence="3 6" id="KW-0547">Nucleotide-binding</keyword>
<feature type="binding site" evidence="6">
    <location>
        <position position="562"/>
    </location>
    <ligand>
        <name>ATP</name>
        <dbReference type="ChEBI" id="CHEBI:30616"/>
    </ligand>
</feature>
<dbReference type="Gene3D" id="3.30.200.20">
    <property type="entry name" value="Phosphorylase Kinase, domain 1"/>
    <property type="match status" value="1"/>
</dbReference>
<dbReference type="PANTHER" id="PTHR22974">
    <property type="entry name" value="MIXED LINEAGE PROTEIN KINASE"/>
    <property type="match status" value="1"/>
</dbReference>
<dbReference type="GO" id="GO:0033316">
    <property type="term" value="P:meiotic spindle assembly checkpoint signaling"/>
    <property type="evidence" value="ECO:0007669"/>
    <property type="project" value="TreeGrafter"/>
</dbReference>
<dbReference type="GO" id="GO:0004674">
    <property type="term" value="F:protein serine/threonine kinase activity"/>
    <property type="evidence" value="ECO:0007669"/>
    <property type="project" value="UniProtKB-KW"/>
</dbReference>
<dbReference type="InterPro" id="IPR027084">
    <property type="entry name" value="Mps1_cat"/>
</dbReference>
<feature type="region of interest" description="Disordered" evidence="7">
    <location>
        <begin position="276"/>
        <end position="448"/>
    </location>
</feature>
<evidence type="ECO:0000313" key="10">
    <source>
        <dbReference type="Proteomes" id="UP001219355"/>
    </source>
</evidence>
<evidence type="ECO:0000256" key="1">
    <source>
        <dbReference type="ARBA" id="ARBA00022527"/>
    </source>
</evidence>
<dbReference type="Proteomes" id="UP001219355">
    <property type="component" value="Chromosome 3"/>
</dbReference>